<dbReference type="Proteomes" id="UP000297245">
    <property type="component" value="Unassembled WGS sequence"/>
</dbReference>
<evidence type="ECO:0000259" key="2">
    <source>
        <dbReference type="Pfam" id="PF00498"/>
    </source>
</evidence>
<reference evidence="3 4" key="1">
    <citation type="journal article" date="2019" name="Nat. Ecol. Evol.">
        <title>Megaphylogeny resolves global patterns of mushroom evolution.</title>
        <authorList>
            <person name="Varga T."/>
            <person name="Krizsan K."/>
            <person name="Foldi C."/>
            <person name="Dima B."/>
            <person name="Sanchez-Garcia M."/>
            <person name="Sanchez-Ramirez S."/>
            <person name="Szollosi G.J."/>
            <person name="Szarkandi J.G."/>
            <person name="Papp V."/>
            <person name="Albert L."/>
            <person name="Andreopoulos W."/>
            <person name="Angelini C."/>
            <person name="Antonin V."/>
            <person name="Barry K.W."/>
            <person name="Bougher N.L."/>
            <person name="Buchanan P."/>
            <person name="Buyck B."/>
            <person name="Bense V."/>
            <person name="Catcheside P."/>
            <person name="Chovatia M."/>
            <person name="Cooper J."/>
            <person name="Damon W."/>
            <person name="Desjardin D."/>
            <person name="Finy P."/>
            <person name="Geml J."/>
            <person name="Haridas S."/>
            <person name="Hughes K."/>
            <person name="Justo A."/>
            <person name="Karasinski D."/>
            <person name="Kautmanova I."/>
            <person name="Kiss B."/>
            <person name="Kocsube S."/>
            <person name="Kotiranta H."/>
            <person name="LaButti K.M."/>
            <person name="Lechner B.E."/>
            <person name="Liimatainen K."/>
            <person name="Lipzen A."/>
            <person name="Lukacs Z."/>
            <person name="Mihaltcheva S."/>
            <person name="Morgado L.N."/>
            <person name="Niskanen T."/>
            <person name="Noordeloos M.E."/>
            <person name="Ohm R.A."/>
            <person name="Ortiz-Santana B."/>
            <person name="Ovrebo C."/>
            <person name="Racz N."/>
            <person name="Riley R."/>
            <person name="Savchenko A."/>
            <person name="Shiryaev A."/>
            <person name="Soop K."/>
            <person name="Spirin V."/>
            <person name="Szebenyi C."/>
            <person name="Tomsovsky M."/>
            <person name="Tulloss R.E."/>
            <person name="Uehling J."/>
            <person name="Grigoriev I.V."/>
            <person name="Vagvolgyi C."/>
            <person name="Papp T."/>
            <person name="Martin F.M."/>
            <person name="Miettinen O."/>
            <person name="Hibbett D.S."/>
            <person name="Nagy L.G."/>
        </authorList>
    </citation>
    <scope>NUCLEOTIDE SEQUENCE [LARGE SCALE GENOMIC DNA]</scope>
    <source>
        <strain evidence="3 4">CBS 962.96</strain>
    </source>
</reference>
<feature type="compositionally biased region" description="Polar residues" evidence="1">
    <location>
        <begin position="138"/>
        <end position="149"/>
    </location>
</feature>
<accession>A0A4S8MK93</accession>
<dbReference type="Pfam" id="PF00498">
    <property type="entry name" value="FHA"/>
    <property type="match status" value="1"/>
</dbReference>
<proteinExistence type="predicted"/>
<dbReference type="InterPro" id="IPR008984">
    <property type="entry name" value="SMAD_FHA_dom_sf"/>
</dbReference>
<feature type="region of interest" description="Disordered" evidence="1">
    <location>
        <begin position="131"/>
        <end position="204"/>
    </location>
</feature>
<evidence type="ECO:0000313" key="3">
    <source>
        <dbReference type="EMBL" id="THV03102.1"/>
    </source>
</evidence>
<gene>
    <name evidence="3" type="ORF">K435DRAFT_962632</name>
</gene>
<name>A0A4S8MK93_DENBC</name>
<evidence type="ECO:0000313" key="4">
    <source>
        <dbReference type="Proteomes" id="UP000297245"/>
    </source>
</evidence>
<protein>
    <recommendedName>
        <fullName evidence="2">FHA domain-containing protein</fullName>
    </recommendedName>
</protein>
<dbReference type="CDD" id="cd00060">
    <property type="entry name" value="FHA"/>
    <property type="match status" value="1"/>
</dbReference>
<evidence type="ECO:0000256" key="1">
    <source>
        <dbReference type="SAM" id="MobiDB-lite"/>
    </source>
</evidence>
<dbReference type="OrthoDB" id="3003433at2759"/>
<feature type="domain" description="FHA" evidence="2">
    <location>
        <begin position="55"/>
        <end position="110"/>
    </location>
</feature>
<dbReference type="InterPro" id="IPR000253">
    <property type="entry name" value="FHA_dom"/>
</dbReference>
<organism evidence="3 4">
    <name type="scientific">Dendrothele bispora (strain CBS 962.96)</name>
    <dbReference type="NCBI Taxonomy" id="1314807"/>
    <lineage>
        <taxon>Eukaryota</taxon>
        <taxon>Fungi</taxon>
        <taxon>Dikarya</taxon>
        <taxon>Basidiomycota</taxon>
        <taxon>Agaricomycotina</taxon>
        <taxon>Agaricomycetes</taxon>
        <taxon>Agaricomycetidae</taxon>
        <taxon>Agaricales</taxon>
        <taxon>Agaricales incertae sedis</taxon>
        <taxon>Dendrothele</taxon>
    </lineage>
</organism>
<dbReference type="AlphaFoldDB" id="A0A4S8MK93"/>
<dbReference type="Gene3D" id="2.60.200.20">
    <property type="match status" value="1"/>
</dbReference>
<feature type="region of interest" description="Disordered" evidence="1">
    <location>
        <begin position="629"/>
        <end position="654"/>
    </location>
</feature>
<keyword evidence="4" id="KW-1185">Reference proteome</keyword>
<dbReference type="SUPFAM" id="SSF49879">
    <property type="entry name" value="SMAD/FHA domain"/>
    <property type="match status" value="1"/>
</dbReference>
<feature type="compositionally biased region" description="Polar residues" evidence="1">
    <location>
        <begin position="176"/>
        <end position="193"/>
    </location>
</feature>
<sequence length="737" mass="82821">MGPKPSSDKPKGTSNIVNGVEFIYEDPKLRSQTVKVLKPKGSNTVEIGSQHFGNNSKSMSDKHVQLEFKNSKVLILDLGSRKGTWVESKSGALEKNSSHELKDGDWVVFGVKKDKGDSKPDPEALRIKVRFTKETESKPPSSASANQTLKVPPVLSKRPITPDGNLKPSNGKGHQRTISLQASSKPPSITVQNPKKPENKPPVTTLETHIEIPWSETFRLGFGVNALTGEFVPNSALRHDYKIGRWSNANTAQMVTKRLQWSELKELQDEFEMKAGGTVNVLCPAGANVKIASVLSENSSSSTLLIQCKVHADFEPQYLPVDVDLMEGLEKLTDEEFRDRYGDYYIAGWKKAYTCRMIVACRKVLPINAETVTAAHESEAEALVEGYLKGGIKLADLKKRSEQCSLLNVVVDARGCSIDPNKIFSVTVENAKDELARLIEKAPGVPRVAYLYHYSGLKSCHLSPRLNVLKDMFEKAHTMRQIYSYLQACLLHPAFKTFFWRSRSIHSALTNFEKKRRNLVPIMKDGDNTRDFRTKFDPLYKELNAANEKAYTLIRRFNFINLVKDMNKDIEGREKFSKLQEYKLVSFDSENYKAYELKWESPLTSGTGALLRAFGPPPRQVISFQTKADRAPPLVNTPDPSPSRLHKNPPASVANQEKESATFNYCLENHEPVLILGWSIWCYWPEKRKEPALEVNGSDNCILLDHLELSVDDSVATRWHCTVTFVIKSAHNFPGLL</sequence>
<dbReference type="EMBL" id="ML179070">
    <property type="protein sequence ID" value="THV03102.1"/>
    <property type="molecule type" value="Genomic_DNA"/>
</dbReference>